<protein>
    <recommendedName>
        <fullName evidence="3">DUF223 domain-containing protein</fullName>
    </recommendedName>
</protein>
<evidence type="ECO:0008006" key="3">
    <source>
        <dbReference type="Google" id="ProtNLM"/>
    </source>
</evidence>
<dbReference type="EMBL" id="DF974672">
    <property type="protein sequence ID" value="GAU49997.1"/>
    <property type="molecule type" value="Genomic_DNA"/>
</dbReference>
<organism evidence="1 2">
    <name type="scientific">Trifolium subterraneum</name>
    <name type="common">Subterranean clover</name>
    <dbReference type="NCBI Taxonomy" id="3900"/>
    <lineage>
        <taxon>Eukaryota</taxon>
        <taxon>Viridiplantae</taxon>
        <taxon>Streptophyta</taxon>
        <taxon>Embryophyta</taxon>
        <taxon>Tracheophyta</taxon>
        <taxon>Spermatophyta</taxon>
        <taxon>Magnoliopsida</taxon>
        <taxon>eudicotyledons</taxon>
        <taxon>Gunneridae</taxon>
        <taxon>Pentapetalae</taxon>
        <taxon>rosids</taxon>
        <taxon>fabids</taxon>
        <taxon>Fabales</taxon>
        <taxon>Fabaceae</taxon>
        <taxon>Papilionoideae</taxon>
        <taxon>50 kb inversion clade</taxon>
        <taxon>NPAAA clade</taxon>
        <taxon>Hologalegina</taxon>
        <taxon>IRL clade</taxon>
        <taxon>Trifolieae</taxon>
        <taxon>Trifolium</taxon>
    </lineage>
</organism>
<reference evidence="2" key="1">
    <citation type="journal article" date="2017" name="Front. Plant Sci.">
        <title>Climate Clever Clovers: New Paradigm to Reduce the Environmental Footprint of Ruminants by Breeding Low Methanogenic Forages Utilizing Haplotype Variation.</title>
        <authorList>
            <person name="Kaur P."/>
            <person name="Appels R."/>
            <person name="Bayer P.E."/>
            <person name="Keeble-Gagnere G."/>
            <person name="Wang J."/>
            <person name="Hirakawa H."/>
            <person name="Shirasawa K."/>
            <person name="Vercoe P."/>
            <person name="Stefanova K."/>
            <person name="Durmic Z."/>
            <person name="Nichols P."/>
            <person name="Revell C."/>
            <person name="Isobe S.N."/>
            <person name="Edwards D."/>
            <person name="Erskine W."/>
        </authorList>
    </citation>
    <scope>NUCLEOTIDE SEQUENCE [LARGE SCALE GENOMIC DNA]</scope>
    <source>
        <strain evidence="2">cv. Daliak</strain>
    </source>
</reference>
<accession>A0A2Z6PT97</accession>
<evidence type="ECO:0000313" key="2">
    <source>
        <dbReference type="Proteomes" id="UP000242715"/>
    </source>
</evidence>
<proteinExistence type="predicted"/>
<sequence>MRKLPELFDEQFDGGVVVAVWFDYVVEGVDMWFSDDHSKDIPKFRMKMRVKHGDNVVVFAVFDKDVQKLAIETCPLMLSMVTSVCNEVGVVNMFFDEYIPDIDNHIEGMKDESLKDLIKDEVVYHSSCGSKEATNCDDVSSLSSKIVNEKCTSLDFLICLT</sequence>
<dbReference type="Proteomes" id="UP000242715">
    <property type="component" value="Unassembled WGS sequence"/>
</dbReference>
<dbReference type="OrthoDB" id="10461705at2759"/>
<keyword evidence="2" id="KW-1185">Reference proteome</keyword>
<evidence type="ECO:0000313" key="1">
    <source>
        <dbReference type="EMBL" id="GAU49997.1"/>
    </source>
</evidence>
<gene>
    <name evidence="1" type="ORF">TSUD_91150</name>
</gene>
<dbReference type="AlphaFoldDB" id="A0A2Z6PT97"/>
<name>A0A2Z6PT97_TRISU</name>